<dbReference type="Gene3D" id="1.10.10.10">
    <property type="entry name" value="Winged helix-like DNA-binding domain superfamily/Winged helix DNA-binding domain"/>
    <property type="match status" value="1"/>
</dbReference>
<dbReference type="GO" id="GO:0003677">
    <property type="term" value="F:DNA binding"/>
    <property type="evidence" value="ECO:0007669"/>
    <property type="project" value="InterPro"/>
</dbReference>
<dbReference type="SUPFAM" id="SSF46894">
    <property type="entry name" value="C-terminal effector domain of the bipartite response regulators"/>
    <property type="match status" value="1"/>
</dbReference>
<reference evidence="1 2" key="1">
    <citation type="submission" date="2016-12" db="EMBL/GenBank/DDBJ databases">
        <title>The genome of dimorphic prosthecate Glycocaulis alkaliphilus 6b-8t, isolated from crude oil dictates its adaptability in petroleum environments.</title>
        <authorList>
            <person name="Wu X.-L."/>
            <person name="Geng S."/>
        </authorList>
    </citation>
    <scope>NUCLEOTIDE SEQUENCE [LARGE SCALE GENOMIC DNA]</scope>
    <source>
        <strain evidence="1 2">6B-8</strain>
    </source>
</reference>
<organism evidence="1 2">
    <name type="scientific">Glycocaulis alkaliphilus</name>
    <dbReference type="NCBI Taxonomy" id="1434191"/>
    <lineage>
        <taxon>Bacteria</taxon>
        <taxon>Pseudomonadati</taxon>
        <taxon>Pseudomonadota</taxon>
        <taxon>Alphaproteobacteria</taxon>
        <taxon>Maricaulales</taxon>
        <taxon>Maricaulaceae</taxon>
        <taxon>Glycocaulis</taxon>
    </lineage>
</organism>
<sequence length="214" mass="22669">MNMIAPGLPSMPLPDKVACSGMDMLGLGFAVLGRRRQVLLSNKTWAAILSNGSRGLVWRCGTLGARRCGDMQALTQSLEAALSGERALLRIEDLAGGGALEMMAQRMEPQDAGAPRIAVIVREPEAVCPDAESLAALYNLTPAEAGLAESLVRGVGLTAACRERGISQNTGKGYLKRIFEKTGASRQSELVALVMQGMSPFAARQDESPIRQTA</sequence>
<dbReference type="OrthoDB" id="3679796at2"/>
<dbReference type="AlphaFoldDB" id="A0A3T0E890"/>
<keyword evidence="2" id="KW-1185">Reference proteome</keyword>
<protein>
    <submittedName>
        <fullName evidence="1">CheY-like receiver</fullName>
    </submittedName>
</protein>
<name>A0A3T0E890_9PROT</name>
<dbReference type="InterPro" id="IPR016032">
    <property type="entry name" value="Sig_transdc_resp-reg_C-effctor"/>
</dbReference>
<dbReference type="Proteomes" id="UP000286954">
    <property type="component" value="Chromosome"/>
</dbReference>
<dbReference type="InterPro" id="IPR000792">
    <property type="entry name" value="Tscrpt_reg_LuxR_C"/>
</dbReference>
<dbReference type="GO" id="GO:0006355">
    <property type="term" value="P:regulation of DNA-templated transcription"/>
    <property type="evidence" value="ECO:0007669"/>
    <property type="project" value="InterPro"/>
</dbReference>
<evidence type="ECO:0000313" key="1">
    <source>
        <dbReference type="EMBL" id="AZU03611.1"/>
    </source>
</evidence>
<accession>A0A3T0E890</accession>
<dbReference type="RefSeq" id="WP_127565976.1">
    <property type="nucleotide sequence ID" value="NZ_BMFB01000005.1"/>
</dbReference>
<dbReference type="EMBL" id="CP018911">
    <property type="protein sequence ID" value="AZU03611.1"/>
    <property type="molecule type" value="Genomic_DNA"/>
</dbReference>
<gene>
    <name evidence="1" type="ORF">X907_1073</name>
</gene>
<dbReference type="KEGG" id="gak:X907_1073"/>
<dbReference type="InterPro" id="IPR036388">
    <property type="entry name" value="WH-like_DNA-bd_sf"/>
</dbReference>
<evidence type="ECO:0000313" key="2">
    <source>
        <dbReference type="Proteomes" id="UP000286954"/>
    </source>
</evidence>
<proteinExistence type="predicted"/>
<dbReference type="SMART" id="SM00421">
    <property type="entry name" value="HTH_LUXR"/>
    <property type="match status" value="1"/>
</dbReference>